<comment type="caution">
    <text evidence="1">The sequence shown here is derived from an EMBL/GenBank/DDBJ whole genome shotgun (WGS) entry which is preliminary data.</text>
</comment>
<dbReference type="Proteomes" id="UP000579523">
    <property type="component" value="Unassembled WGS sequence"/>
</dbReference>
<organism evidence="1 2">
    <name type="scientific">Streptomyces griseomycini</name>
    <dbReference type="NCBI Taxonomy" id="66895"/>
    <lineage>
        <taxon>Bacteria</taxon>
        <taxon>Bacillati</taxon>
        <taxon>Actinomycetota</taxon>
        <taxon>Actinomycetes</taxon>
        <taxon>Kitasatosporales</taxon>
        <taxon>Streptomycetaceae</taxon>
        <taxon>Streptomyces</taxon>
    </lineage>
</organism>
<reference evidence="1 2" key="1">
    <citation type="submission" date="2020-08" db="EMBL/GenBank/DDBJ databases">
        <title>Genomic Encyclopedia of Type Strains, Phase III (KMG-III): the genomes of soil and plant-associated and newly described type strains.</title>
        <authorList>
            <person name="Whitman W."/>
        </authorList>
    </citation>
    <scope>NUCLEOTIDE SEQUENCE [LARGE SCALE GENOMIC DNA]</scope>
    <source>
        <strain evidence="1 2">CECT 3273</strain>
    </source>
</reference>
<dbReference type="EMBL" id="JACHJI010000018">
    <property type="protein sequence ID" value="MBB4902691.1"/>
    <property type="molecule type" value="Genomic_DNA"/>
</dbReference>
<sequence>MPVPPAPETASRGSRRAAARQIREIADWDMPVAAAIVGVHLEVLNGL</sequence>
<dbReference type="AlphaFoldDB" id="A0A7W7PWK9"/>
<gene>
    <name evidence="1" type="ORF">FHS37_006788</name>
</gene>
<keyword evidence="2" id="KW-1185">Reference proteome</keyword>
<accession>A0A7W7PWK9</accession>
<protein>
    <submittedName>
        <fullName evidence="1">Uncharacterized protein</fullName>
    </submittedName>
</protein>
<evidence type="ECO:0000313" key="1">
    <source>
        <dbReference type="EMBL" id="MBB4902691.1"/>
    </source>
</evidence>
<proteinExistence type="predicted"/>
<name>A0A7W7PWK9_9ACTN</name>
<evidence type="ECO:0000313" key="2">
    <source>
        <dbReference type="Proteomes" id="UP000579523"/>
    </source>
</evidence>